<evidence type="ECO:0000313" key="2">
    <source>
        <dbReference type="Proteomes" id="UP001432322"/>
    </source>
</evidence>
<protein>
    <recommendedName>
        <fullName evidence="3">Dehydrogenase</fullName>
    </recommendedName>
</protein>
<comment type="caution">
    <text evidence="1">The sequence shown here is derived from an EMBL/GenBank/DDBJ whole genome shotgun (WGS) entry which is preliminary data.</text>
</comment>
<dbReference type="PRINTS" id="PR00081">
    <property type="entry name" value="GDHRDH"/>
</dbReference>
<evidence type="ECO:0008006" key="3">
    <source>
        <dbReference type="Google" id="ProtNLM"/>
    </source>
</evidence>
<dbReference type="SUPFAM" id="SSF51735">
    <property type="entry name" value="NAD(P)-binding Rossmann-fold domains"/>
    <property type="match status" value="1"/>
</dbReference>
<proteinExistence type="predicted"/>
<feature type="non-terminal residue" evidence="1">
    <location>
        <position position="1"/>
    </location>
</feature>
<dbReference type="InterPro" id="IPR036291">
    <property type="entry name" value="NAD(P)-bd_dom_sf"/>
</dbReference>
<evidence type="ECO:0000313" key="1">
    <source>
        <dbReference type="EMBL" id="GMT27487.1"/>
    </source>
</evidence>
<dbReference type="PANTHER" id="PTHR44115">
    <property type="entry name" value="PROTEIN CBG09704"/>
    <property type="match status" value="1"/>
</dbReference>
<accession>A0AAV5W6M4</accession>
<reference evidence="1" key="1">
    <citation type="submission" date="2023-10" db="EMBL/GenBank/DDBJ databases">
        <title>Genome assembly of Pristionchus species.</title>
        <authorList>
            <person name="Yoshida K."/>
            <person name="Sommer R.J."/>
        </authorList>
    </citation>
    <scope>NUCLEOTIDE SEQUENCE</scope>
    <source>
        <strain evidence="1">RS5133</strain>
    </source>
</reference>
<dbReference type="EMBL" id="BTSY01000005">
    <property type="protein sequence ID" value="GMT27487.1"/>
    <property type="molecule type" value="Genomic_DNA"/>
</dbReference>
<dbReference type="Pfam" id="PF13561">
    <property type="entry name" value="adh_short_C2"/>
    <property type="match status" value="1"/>
</dbReference>
<dbReference type="FunFam" id="3.40.50.720:FF:000084">
    <property type="entry name" value="Short-chain dehydrogenase reductase"/>
    <property type="match status" value="1"/>
</dbReference>
<gene>
    <name evidence="1" type="ORF">PFISCL1PPCAC_18784</name>
</gene>
<sequence>RAMSEADFFEGKVAIVTGSSSGIGRETAKLLAVRGAKVLLVGRLDAIVATDSVEDATSELLSAGVKEDCIHSIVINLCDAGAPKAIVAAAVDRFGRLDILVNSAGFVSTDVTVKGVECSIEHFDRMMDIHCKAVVLMVQEATPHLELTKGAIVNVSSVTALPFMNQIHAYYAAAKAAQDHLTIQMAGHLIKKGIRVNSVLPGIAATNIAANSGFKSVSNALDKFLATPGAIPAGRIATANDIAKAIVFLADGSQSSYVVGTRFVVDGGAHLMNVQACYSRD</sequence>
<organism evidence="1 2">
    <name type="scientific">Pristionchus fissidentatus</name>
    <dbReference type="NCBI Taxonomy" id="1538716"/>
    <lineage>
        <taxon>Eukaryota</taxon>
        <taxon>Metazoa</taxon>
        <taxon>Ecdysozoa</taxon>
        <taxon>Nematoda</taxon>
        <taxon>Chromadorea</taxon>
        <taxon>Rhabditida</taxon>
        <taxon>Rhabditina</taxon>
        <taxon>Diplogasteromorpha</taxon>
        <taxon>Diplogasteroidea</taxon>
        <taxon>Neodiplogasteridae</taxon>
        <taxon>Pristionchus</taxon>
    </lineage>
</organism>
<name>A0AAV5W6M4_9BILA</name>
<dbReference type="InterPro" id="IPR002347">
    <property type="entry name" value="SDR_fam"/>
</dbReference>
<keyword evidence="2" id="KW-1185">Reference proteome</keyword>
<dbReference type="PANTHER" id="PTHR44115:SF4">
    <property type="entry name" value="OXIDOREDUCTASE"/>
    <property type="match status" value="1"/>
</dbReference>
<dbReference type="AlphaFoldDB" id="A0AAV5W6M4"/>
<dbReference type="Gene3D" id="3.40.50.720">
    <property type="entry name" value="NAD(P)-binding Rossmann-like Domain"/>
    <property type="match status" value="1"/>
</dbReference>
<dbReference type="Proteomes" id="UP001432322">
    <property type="component" value="Unassembled WGS sequence"/>
</dbReference>
<dbReference type="PRINTS" id="PR00080">
    <property type="entry name" value="SDRFAMILY"/>
</dbReference>